<dbReference type="PANTHER" id="PTHR30218">
    <property type="entry name" value="POLYPHOSPHATE KINASE"/>
    <property type="match status" value="1"/>
</dbReference>
<dbReference type="Pfam" id="PF17941">
    <property type="entry name" value="PP_kinase_C_1"/>
    <property type="match status" value="1"/>
</dbReference>
<evidence type="ECO:0000256" key="6">
    <source>
        <dbReference type="HAMAP-Rule" id="MF_00347"/>
    </source>
</evidence>
<evidence type="ECO:0000313" key="13">
    <source>
        <dbReference type="Proteomes" id="UP001172055"/>
    </source>
</evidence>
<dbReference type="SUPFAM" id="SSF140356">
    <property type="entry name" value="PPK N-terminal domain-like"/>
    <property type="match status" value="1"/>
</dbReference>
<gene>
    <name evidence="6" type="primary">ppk</name>
    <name evidence="12" type="ORF">QWY14_18570</name>
</gene>
<comment type="catalytic activity">
    <reaction evidence="6 7">
        <text>[phosphate](n) + ATP = [phosphate](n+1) + ADP</text>
        <dbReference type="Rhea" id="RHEA:19573"/>
        <dbReference type="Rhea" id="RHEA-COMP:9859"/>
        <dbReference type="Rhea" id="RHEA-COMP:14280"/>
        <dbReference type="ChEBI" id="CHEBI:16838"/>
        <dbReference type="ChEBI" id="CHEBI:30616"/>
        <dbReference type="ChEBI" id="CHEBI:456216"/>
        <dbReference type="EC" id="2.7.4.1"/>
    </reaction>
</comment>
<protein>
    <recommendedName>
        <fullName evidence="6 7">Polyphosphate kinase</fullName>
        <ecNumber evidence="6 7">2.7.4.1</ecNumber>
    </recommendedName>
    <alternativeName>
        <fullName evidence="6">ATP-polyphosphate phosphotransferase</fullName>
    </alternativeName>
    <alternativeName>
        <fullName evidence="6">Polyphosphoric acid kinase</fullName>
    </alternativeName>
</protein>
<dbReference type="RefSeq" id="WP_301725069.1">
    <property type="nucleotide sequence ID" value="NZ_JAUJWV010000008.1"/>
</dbReference>
<keyword evidence="13" id="KW-1185">Reference proteome</keyword>
<dbReference type="Gene3D" id="3.30.1840.10">
    <property type="entry name" value="Polyphosphate kinase middle domain"/>
    <property type="match status" value="1"/>
</dbReference>
<dbReference type="Proteomes" id="UP001172055">
    <property type="component" value="Unassembled WGS sequence"/>
</dbReference>
<feature type="binding site" evidence="6">
    <location>
        <position position="481"/>
    </location>
    <ligand>
        <name>ATP</name>
        <dbReference type="ChEBI" id="CHEBI:30616"/>
    </ligand>
</feature>
<feature type="domain" description="Polyphosphate kinase middle" evidence="8">
    <location>
        <begin position="135"/>
        <end position="315"/>
    </location>
</feature>
<dbReference type="NCBIfam" id="NF003920">
    <property type="entry name" value="PRK05443.2-1"/>
    <property type="match status" value="1"/>
</dbReference>
<dbReference type="SUPFAM" id="SSF56024">
    <property type="entry name" value="Phospholipase D/nuclease"/>
    <property type="match status" value="2"/>
</dbReference>
<keyword evidence="3 6" id="KW-0547">Nucleotide-binding</keyword>
<keyword evidence="6" id="KW-0460">Magnesium</keyword>
<dbReference type="NCBIfam" id="NF003917">
    <property type="entry name" value="PRK05443.1-1"/>
    <property type="match status" value="1"/>
</dbReference>
<dbReference type="EMBL" id="JAUJWV010000008">
    <property type="protein sequence ID" value="MDN7243794.1"/>
    <property type="molecule type" value="Genomic_DNA"/>
</dbReference>
<dbReference type="Pfam" id="PF13090">
    <property type="entry name" value="PP_kinase_C"/>
    <property type="match status" value="1"/>
</dbReference>
<organism evidence="12 13">
    <name type="scientific">Planococcus shixiaomingii</name>
    <dbReference type="NCBI Taxonomy" id="3058393"/>
    <lineage>
        <taxon>Bacteria</taxon>
        <taxon>Bacillati</taxon>
        <taxon>Bacillota</taxon>
        <taxon>Bacilli</taxon>
        <taxon>Bacillales</taxon>
        <taxon>Caryophanaceae</taxon>
        <taxon>Planococcus</taxon>
    </lineage>
</organism>
<comment type="similarity">
    <text evidence="6 7">Belongs to the polyphosphate kinase 1 (PPK1) family.</text>
</comment>
<dbReference type="NCBIfam" id="TIGR03705">
    <property type="entry name" value="poly_P_kin"/>
    <property type="match status" value="1"/>
</dbReference>
<evidence type="ECO:0000256" key="3">
    <source>
        <dbReference type="ARBA" id="ARBA00022741"/>
    </source>
</evidence>
<accession>A0ABT8N7C8</accession>
<dbReference type="Gene3D" id="3.30.870.10">
    <property type="entry name" value="Endonuclease Chain A"/>
    <property type="match status" value="2"/>
</dbReference>
<comment type="PTM">
    <text evidence="6 7">An intermediate of this reaction is the autophosphorylated ppk in which a phosphate is covalently linked to a histidine residue through a N-P bond.</text>
</comment>
<dbReference type="SUPFAM" id="SSF143724">
    <property type="entry name" value="PHP14-like"/>
    <property type="match status" value="1"/>
</dbReference>
<dbReference type="PIRSF" id="PIRSF015589">
    <property type="entry name" value="PP_kinase"/>
    <property type="match status" value="1"/>
</dbReference>
<evidence type="ECO:0000259" key="11">
    <source>
        <dbReference type="Pfam" id="PF17941"/>
    </source>
</evidence>
<feature type="domain" description="Polyphosphate kinase C-terminal" evidence="10">
    <location>
        <begin position="516"/>
        <end position="688"/>
    </location>
</feature>
<evidence type="ECO:0000256" key="2">
    <source>
        <dbReference type="ARBA" id="ARBA00022679"/>
    </source>
</evidence>
<dbReference type="EC" id="2.7.4.1" evidence="6 7"/>
<dbReference type="NCBIfam" id="NF003918">
    <property type="entry name" value="PRK05443.1-2"/>
    <property type="match status" value="1"/>
</dbReference>
<sequence>MRTVKKSSIELNNPSYYNNRELSWLAFNERVLQEALDERNPLLERFKFLAIFSSNLDEFFMVRVAGLQDQVKVNFTKPENKAGMTPRQQLKEIARKTHQLVDLQYHVLKEELFPEIKEEGIKLFNIADISEQELKGVEEYFDEQIFPVLTPMAIDAYRPFPMLLNKSINLAVVLEDKDKDAENRYKTAIVQMPSVLDRMVPLEGKHSKKHFVLLEDVIGHFIGKLFHGFKATSVSVFRITRNADMTIHEEGARDLLKEIEKELKRRKWGAAVRLEIQQPNFDPTVLAHLMKELEIGKNDVYELEGPLDLTFLFNFYKKLEKTNRKLVYENRISQLPPDLASNESIFDQVAQRDVFLHHPYESFEPVIEFVSEAADDPDVLAIKQTLYRVSGDSPIIKGLKRAAENGKQVTVLVELKARFDEENNVQWAKELEQAGCHVIYGITHLKTHSKITLVIRRKNGNIQRFVHLGTGNYNDQTAKLYTDMSLFTAKKEFGIDATNFFNYLSGYSDQLDFQHLSVAPYGIRQDFLHLIEKEIECHKKFGNGHIIAKMNSLTDKTIIKKLYEASIAGVRIQLIIRGICCLRPGIKGISENIHVRSIVGRLLEHSRIYYFNQNGEEKTFLSSADMMTRNMENRIEILFPVYDRSIKAKIKHILETSLSDNVKAREQDDTGVYYYVKRKKDALEIESQDVLYQEAYRLTEGEE</sequence>
<feature type="binding site" evidence="6">
    <location>
        <position position="55"/>
    </location>
    <ligand>
        <name>ATP</name>
        <dbReference type="ChEBI" id="CHEBI:30616"/>
    </ligand>
</feature>
<dbReference type="Gene3D" id="1.20.58.310">
    <property type="entry name" value="Polyphosphate kinase N-terminal domain"/>
    <property type="match status" value="1"/>
</dbReference>
<feature type="domain" description="Polyphosphate kinase N-terminal" evidence="9">
    <location>
        <begin position="17"/>
        <end position="123"/>
    </location>
</feature>
<keyword evidence="6" id="KW-0479">Metal-binding</keyword>
<dbReference type="InterPro" id="IPR041108">
    <property type="entry name" value="PP_kinase_C_1"/>
</dbReference>
<dbReference type="InterPro" id="IPR036832">
    <property type="entry name" value="PPK_N_dom_sf"/>
</dbReference>
<dbReference type="InterPro" id="IPR025198">
    <property type="entry name" value="PPK_N_dom"/>
</dbReference>
<dbReference type="InterPro" id="IPR024953">
    <property type="entry name" value="PP_kinase_middle"/>
</dbReference>
<name>A0ABT8N7C8_9BACL</name>
<feature type="binding site" evidence="6">
    <location>
        <position position="577"/>
    </location>
    <ligand>
        <name>ATP</name>
        <dbReference type="ChEBI" id="CHEBI:30616"/>
    </ligand>
</feature>
<evidence type="ECO:0000256" key="7">
    <source>
        <dbReference type="RuleBase" id="RU003800"/>
    </source>
</evidence>
<feature type="binding site" evidence="6">
    <location>
        <position position="418"/>
    </location>
    <ligand>
        <name>Mg(2+)</name>
        <dbReference type="ChEBI" id="CHEBI:18420"/>
    </ligand>
</feature>
<keyword evidence="2 6" id="KW-0808">Transferase</keyword>
<dbReference type="CDD" id="cd09165">
    <property type="entry name" value="PLDc_PaPPK1_C1_like"/>
    <property type="match status" value="1"/>
</dbReference>
<dbReference type="InterPro" id="IPR036830">
    <property type="entry name" value="PP_kinase_middle_dom_sf"/>
</dbReference>
<feature type="binding site" evidence="6">
    <location>
        <position position="388"/>
    </location>
    <ligand>
        <name>Mg(2+)</name>
        <dbReference type="ChEBI" id="CHEBI:18420"/>
    </ligand>
</feature>
<reference evidence="12 13" key="1">
    <citation type="submission" date="2023-06" db="EMBL/GenBank/DDBJ databases">
        <title>Novel species in genus Planococcus.</title>
        <authorList>
            <person name="Ning S."/>
        </authorList>
    </citation>
    <scope>NUCLEOTIDE SEQUENCE [LARGE SCALE GENOMIC DNA]</scope>
    <source>
        <strain evidence="12 13">N028</strain>
    </source>
</reference>
<evidence type="ECO:0000256" key="1">
    <source>
        <dbReference type="ARBA" id="ARBA00022553"/>
    </source>
</evidence>
<dbReference type="InterPro" id="IPR003414">
    <property type="entry name" value="PP_kinase"/>
</dbReference>
<evidence type="ECO:0000313" key="12">
    <source>
        <dbReference type="EMBL" id="MDN7243794.1"/>
    </source>
</evidence>
<dbReference type="PANTHER" id="PTHR30218:SF0">
    <property type="entry name" value="POLYPHOSPHATE KINASE"/>
    <property type="match status" value="1"/>
</dbReference>
<comment type="function">
    <text evidence="6 7">Catalyzes the reversible transfer of the terminal phosphate of ATP to form a long-chain polyphosphate (polyP).</text>
</comment>
<evidence type="ECO:0000256" key="4">
    <source>
        <dbReference type="ARBA" id="ARBA00022777"/>
    </source>
</evidence>
<keyword evidence="1 6" id="KW-0597">Phosphoprotein</keyword>
<dbReference type="Pfam" id="PF13089">
    <property type="entry name" value="PP_kinase_N"/>
    <property type="match status" value="1"/>
</dbReference>
<evidence type="ECO:0000259" key="10">
    <source>
        <dbReference type="Pfam" id="PF13090"/>
    </source>
</evidence>
<comment type="caution">
    <text evidence="12">The sequence shown here is derived from an EMBL/GenBank/DDBJ whole genome shotgun (WGS) entry which is preliminary data.</text>
</comment>
<dbReference type="NCBIfam" id="NF003921">
    <property type="entry name" value="PRK05443.2-2"/>
    <property type="match status" value="1"/>
</dbReference>
<dbReference type="CDD" id="cd09168">
    <property type="entry name" value="PLDc_PaPPK1_C2_like"/>
    <property type="match status" value="1"/>
</dbReference>
<feature type="domain" description="Polyphosphate kinase C-terminal" evidence="11">
    <location>
        <begin position="344"/>
        <end position="509"/>
    </location>
</feature>
<evidence type="ECO:0000259" key="8">
    <source>
        <dbReference type="Pfam" id="PF02503"/>
    </source>
</evidence>
<dbReference type="Pfam" id="PF02503">
    <property type="entry name" value="PP_kinase"/>
    <property type="match status" value="1"/>
</dbReference>
<proteinExistence type="inferred from homology"/>
<dbReference type="HAMAP" id="MF_00347">
    <property type="entry name" value="Polyphosphate_kinase"/>
    <property type="match status" value="1"/>
</dbReference>
<evidence type="ECO:0000256" key="5">
    <source>
        <dbReference type="ARBA" id="ARBA00022840"/>
    </source>
</evidence>
<feature type="binding site" evidence="6">
    <location>
        <position position="605"/>
    </location>
    <ligand>
        <name>ATP</name>
        <dbReference type="ChEBI" id="CHEBI:30616"/>
    </ligand>
</feature>
<feature type="active site" description="Phosphohistidine intermediate" evidence="6">
    <location>
        <position position="448"/>
    </location>
</feature>
<keyword evidence="5 6" id="KW-0067">ATP-binding</keyword>
<keyword evidence="4 6" id="KW-0418">Kinase</keyword>
<dbReference type="InterPro" id="IPR025200">
    <property type="entry name" value="PPK_C_dom2"/>
</dbReference>
<evidence type="ECO:0000259" key="9">
    <source>
        <dbReference type="Pfam" id="PF13089"/>
    </source>
</evidence>
<comment type="cofactor">
    <cofactor evidence="6">
        <name>Mg(2+)</name>
        <dbReference type="ChEBI" id="CHEBI:18420"/>
    </cofactor>
</comment>
<dbReference type="GO" id="GO:0008976">
    <property type="term" value="F:polyphosphate kinase activity"/>
    <property type="evidence" value="ECO:0007669"/>
    <property type="project" value="UniProtKB-EC"/>
</dbReference>